<comment type="subcellular location">
    <subcellularLocation>
        <location evidence="1">Nucleus</location>
        <location evidence="1">PML body</location>
    </subcellularLocation>
    <subcellularLocation>
        <location evidence="2">Nucleus</location>
        <location evidence="2">Nucleolus</location>
    </subcellularLocation>
</comment>
<proteinExistence type="inferred from homology"/>
<dbReference type="Pfam" id="PF23052">
    <property type="entry name" value="KH_N4BP1_2nd"/>
    <property type="match status" value="1"/>
</dbReference>
<dbReference type="OMA" id="ICHKRRS"/>
<organism evidence="13 14">
    <name type="scientific">Monodelphis domestica</name>
    <name type="common">Gray short-tailed opossum</name>
    <dbReference type="NCBI Taxonomy" id="13616"/>
    <lineage>
        <taxon>Eukaryota</taxon>
        <taxon>Metazoa</taxon>
        <taxon>Chordata</taxon>
        <taxon>Craniata</taxon>
        <taxon>Vertebrata</taxon>
        <taxon>Euteleostomi</taxon>
        <taxon>Mammalia</taxon>
        <taxon>Metatheria</taxon>
        <taxon>Didelphimorphia</taxon>
        <taxon>Didelphidae</taxon>
        <taxon>Monodelphis</taxon>
    </lineage>
</organism>
<protein>
    <recommendedName>
        <fullName evidence="8">NEDD4-binding protein 1</fullName>
    </recommendedName>
</protein>
<keyword evidence="14" id="KW-1185">Reference proteome</keyword>
<reference evidence="13" key="3">
    <citation type="submission" date="2025-09" db="UniProtKB">
        <authorList>
            <consortium name="Ensembl"/>
        </authorList>
    </citation>
    <scope>IDENTIFICATION</scope>
</reference>
<dbReference type="Ensembl" id="ENSMODT00000016522.4">
    <property type="protein sequence ID" value="ENSMODP00000016222.4"/>
    <property type="gene ID" value="ENSMODG00000012970.4"/>
</dbReference>
<dbReference type="GO" id="GO:0045087">
    <property type="term" value="P:innate immune response"/>
    <property type="evidence" value="ECO:0007669"/>
    <property type="project" value="UniProtKB-KW"/>
</dbReference>
<dbReference type="Gene3D" id="3.40.50.11980">
    <property type="match status" value="2"/>
</dbReference>
<dbReference type="InterPro" id="IPR056578">
    <property type="entry name" value="UBA_N4BP1_C"/>
</dbReference>
<dbReference type="AlphaFoldDB" id="F7DBT1"/>
<dbReference type="InterPro" id="IPR021869">
    <property type="entry name" value="RNase_Zc3h12_NYN"/>
</dbReference>
<dbReference type="FunCoup" id="F7DBT1">
    <property type="interactions" value="2595"/>
</dbReference>
<comment type="similarity">
    <text evidence="7">Belongs to the N4BP1 family.</text>
</comment>
<dbReference type="Bgee" id="ENSMODG00000012970">
    <property type="expression patterns" value="Expressed in skeletal muscle tissue and 20 other cell types or tissues"/>
</dbReference>
<reference evidence="13" key="2">
    <citation type="submission" date="2025-08" db="UniProtKB">
        <authorList>
            <consortium name="Ensembl"/>
        </authorList>
    </citation>
    <scope>IDENTIFICATION</scope>
</reference>
<accession>F7DBT1</accession>
<dbReference type="GO" id="GO:0032435">
    <property type="term" value="P:negative regulation of proteasomal ubiquitin-dependent protein catabolic process"/>
    <property type="evidence" value="ECO:0000318"/>
    <property type="project" value="GO_Central"/>
</dbReference>
<dbReference type="HOGENOM" id="CLU_014137_1_1_1"/>
<feature type="domain" description="N4BP1 second type I KH-domain" evidence="10">
    <location>
        <begin position="1"/>
        <end position="105"/>
    </location>
</feature>
<evidence type="ECO:0000256" key="7">
    <source>
        <dbReference type="ARBA" id="ARBA00038274"/>
    </source>
</evidence>
<keyword evidence="3" id="KW-0399">Innate immunity</keyword>
<dbReference type="eggNOG" id="KOG3777">
    <property type="taxonomic scope" value="Eukaryota"/>
</dbReference>
<dbReference type="GO" id="GO:0031397">
    <property type="term" value="P:negative regulation of protein ubiquitination"/>
    <property type="evidence" value="ECO:0000318"/>
    <property type="project" value="GO_Central"/>
</dbReference>
<evidence type="ECO:0000256" key="4">
    <source>
        <dbReference type="ARBA" id="ARBA00022859"/>
    </source>
</evidence>
<evidence type="ECO:0000256" key="3">
    <source>
        <dbReference type="ARBA" id="ARBA00022588"/>
    </source>
</evidence>
<dbReference type="Pfam" id="PF11977">
    <property type="entry name" value="RNase_Zc3h12a"/>
    <property type="match status" value="1"/>
</dbReference>
<dbReference type="PANTHER" id="PTHR12876:SF26">
    <property type="entry name" value="NEDD4-BINDING PROTEIN 1"/>
    <property type="match status" value="1"/>
</dbReference>
<keyword evidence="4" id="KW-0391">Immunity</keyword>
<evidence type="ECO:0000256" key="2">
    <source>
        <dbReference type="ARBA" id="ARBA00004604"/>
    </source>
</evidence>
<evidence type="ECO:0000259" key="12">
    <source>
        <dbReference type="Pfam" id="PF23054"/>
    </source>
</evidence>
<evidence type="ECO:0000256" key="6">
    <source>
        <dbReference type="ARBA" id="ARBA00023242"/>
    </source>
</evidence>
<dbReference type="GO" id="GO:0005730">
    <property type="term" value="C:nucleolus"/>
    <property type="evidence" value="ECO:0007669"/>
    <property type="project" value="UniProtKB-SubCell"/>
</dbReference>
<dbReference type="InterPro" id="IPR056630">
    <property type="entry name" value="KH_N4BP1_2nd"/>
</dbReference>
<dbReference type="STRING" id="13616.ENSMODP00000016222"/>
<feature type="domain" description="N4BP1 UBA-like" evidence="11">
    <location>
        <begin position="261"/>
        <end position="304"/>
    </location>
</feature>
<dbReference type="Pfam" id="PF23053">
    <property type="entry name" value="UBA_N4BP1"/>
    <property type="match status" value="1"/>
</dbReference>
<evidence type="ECO:0000259" key="10">
    <source>
        <dbReference type="Pfam" id="PF23052"/>
    </source>
</evidence>
<dbReference type="PANTHER" id="PTHR12876">
    <property type="entry name" value="N4BP1-RELATED"/>
    <property type="match status" value="1"/>
</dbReference>
<evidence type="ECO:0000313" key="14">
    <source>
        <dbReference type="Proteomes" id="UP000002280"/>
    </source>
</evidence>
<keyword evidence="6" id="KW-0539">Nucleus</keyword>
<evidence type="ECO:0000259" key="9">
    <source>
        <dbReference type="Pfam" id="PF11977"/>
    </source>
</evidence>
<dbReference type="GeneTree" id="ENSGT00940000158682"/>
<sequence length="788" mass="88375">MHCIFVGAQNLFLKSLIQDTCADLSILDIGVLSIRGGAEAVVMARSHIQQFVKLFENNESLPSTQNESEVKKQFKQFVESHADKYTMDLLILPSSLKKELLNLTHGEDPYELDYDDNDIIDLRDHTTEFTHNGIQELNVSSDGQIFQEDERKQAGTPVSELTKQMDTVFSGSSEVLFVPVNGVTPPEESISKERICHKRRSSDTEERHTKKQFSLENVQGGEPPSATEKLTAGTVINLLSDSCTISEDLGVDVKDTTEEMEYNILVNFFKTMGYSQETVEKVIKEQGPSTEPLVLLEEIEKENRKFQEEKEVFPRHSSFVCLEITEAKSKGICNSQNEFKMNFSPKKTKDHLQQNIIEQSESPLRIEEKPGTSNCKMKTASLVPTEQRAENWNSIQSHVPHIDIEMDGSSPSVSPLKKLLNDKGILTDMDFVARGTPSHQPRVPVIPENILYPKTGITVPKNNVNLICESQLGCCNPSQVKPNCQPLPPMPFYPSQLLPSVTSVKLAGPSNRCIDSSVTGVQRFRDTLKTPYRLELKNEPGRSDLRHIVIDGSNVAIAHGLNKFFSCRGIAIAVEYFWKLGNRNITVFVPQWRTRRDPNITEQHFLTQLQDLGILSLTPARMVFGARIASHDDRLLQYTFVGDIFMVPDDPLGRSGPRLEEFLRKEVCLGDFPPPPGTLPSGGLHETAFRVPNTKAPSTSRQPTPPIQGVLPSNWIAQQPNLPILQNLANIQPSLTIPPQRSPAETKQLREALLKIFPESEQRMKIDQILTAHPYMRDLNALSAMILD</sequence>
<dbReference type="Proteomes" id="UP000002280">
    <property type="component" value="Chromosome 1"/>
</dbReference>
<reference evidence="13 14" key="1">
    <citation type="journal article" date="2007" name="Nature">
        <title>Genome of the marsupial Monodelphis domestica reveals innovation in non-coding sequences.</title>
        <authorList>
            <person name="Mikkelsen T.S."/>
            <person name="Wakefield M.J."/>
            <person name="Aken B."/>
            <person name="Amemiya C.T."/>
            <person name="Chang J.L."/>
            <person name="Duke S."/>
            <person name="Garber M."/>
            <person name="Gentles A.J."/>
            <person name="Goodstadt L."/>
            <person name="Heger A."/>
            <person name="Jurka J."/>
            <person name="Kamal M."/>
            <person name="Mauceli E."/>
            <person name="Searle S.M."/>
            <person name="Sharpe T."/>
            <person name="Baker M.L."/>
            <person name="Batzer M.A."/>
            <person name="Benos P.V."/>
            <person name="Belov K."/>
            <person name="Clamp M."/>
            <person name="Cook A."/>
            <person name="Cuff J."/>
            <person name="Das R."/>
            <person name="Davidow L."/>
            <person name="Deakin J.E."/>
            <person name="Fazzari M.J."/>
            <person name="Glass J.L."/>
            <person name="Grabherr M."/>
            <person name="Greally J.M."/>
            <person name="Gu W."/>
            <person name="Hore T.A."/>
            <person name="Huttley G.A."/>
            <person name="Kleber M."/>
            <person name="Jirtle R.L."/>
            <person name="Koina E."/>
            <person name="Lee J.T."/>
            <person name="Mahony S."/>
            <person name="Marra M.A."/>
            <person name="Miller R.D."/>
            <person name="Nicholls R.D."/>
            <person name="Oda M."/>
            <person name="Papenfuss A.T."/>
            <person name="Parra Z.E."/>
            <person name="Pollock D.D."/>
            <person name="Ray D.A."/>
            <person name="Schein J.E."/>
            <person name="Speed T.P."/>
            <person name="Thompson K."/>
            <person name="VandeBerg J.L."/>
            <person name="Wade C.M."/>
            <person name="Walker J.A."/>
            <person name="Waters P.D."/>
            <person name="Webber C."/>
            <person name="Weidman J.R."/>
            <person name="Xie X."/>
            <person name="Zody M.C."/>
            <person name="Baldwin J."/>
            <person name="Abdouelleil A."/>
            <person name="Abdulkadir J."/>
            <person name="Abebe A."/>
            <person name="Abera B."/>
            <person name="Abreu J."/>
            <person name="Acer S.C."/>
            <person name="Aftuck L."/>
            <person name="Alexander A."/>
            <person name="An P."/>
            <person name="Anderson E."/>
            <person name="Anderson S."/>
            <person name="Arachi H."/>
            <person name="Azer M."/>
            <person name="Bachantsang P."/>
            <person name="Barry A."/>
            <person name="Bayul T."/>
            <person name="Berlin A."/>
            <person name="Bessette D."/>
            <person name="Bloom T."/>
            <person name="Bloom T."/>
            <person name="Boguslavskiy L."/>
            <person name="Bonnet C."/>
            <person name="Boukhgalter B."/>
            <person name="Bourzgui I."/>
            <person name="Brown A."/>
            <person name="Cahill P."/>
            <person name="Channer S."/>
            <person name="Cheshatsang Y."/>
            <person name="Chuda L."/>
            <person name="Citroen M."/>
            <person name="Collymore A."/>
            <person name="Cooke P."/>
            <person name="Costello M."/>
            <person name="D'Aco K."/>
            <person name="Daza R."/>
            <person name="De Haan G."/>
            <person name="DeGray S."/>
            <person name="DeMaso C."/>
            <person name="Dhargay N."/>
            <person name="Dooley K."/>
            <person name="Dooley E."/>
            <person name="Doricent M."/>
            <person name="Dorje P."/>
            <person name="Dorjee K."/>
            <person name="Dupes A."/>
            <person name="Elong R."/>
            <person name="Falk J."/>
            <person name="Farina A."/>
            <person name="Faro S."/>
            <person name="Ferguson D."/>
            <person name="Fisher S."/>
            <person name="Foley C.D."/>
            <person name="Franke A."/>
            <person name="Friedrich D."/>
            <person name="Gadbois L."/>
            <person name="Gearin G."/>
            <person name="Gearin C.R."/>
            <person name="Giannoukos G."/>
            <person name="Goode T."/>
            <person name="Graham J."/>
            <person name="Grandbois E."/>
            <person name="Grewal S."/>
            <person name="Gyaltsen K."/>
            <person name="Hafez N."/>
            <person name="Hagos B."/>
            <person name="Hall J."/>
            <person name="Henson C."/>
            <person name="Hollinger A."/>
            <person name="Honan T."/>
            <person name="Huard M.D."/>
            <person name="Hughes L."/>
            <person name="Hurhula B."/>
            <person name="Husby M.E."/>
            <person name="Kamat A."/>
            <person name="Kanga B."/>
            <person name="Kashin S."/>
            <person name="Khazanovich D."/>
            <person name="Kisner P."/>
            <person name="Lance K."/>
            <person name="Lara M."/>
            <person name="Lee W."/>
            <person name="Lennon N."/>
            <person name="Letendre F."/>
            <person name="LeVine R."/>
            <person name="Lipovsky A."/>
            <person name="Liu X."/>
            <person name="Liu J."/>
            <person name="Liu S."/>
            <person name="Lokyitsang T."/>
            <person name="Lokyitsang Y."/>
            <person name="Lubonja R."/>
            <person name="Lui A."/>
            <person name="MacDonald P."/>
            <person name="Magnisalis V."/>
            <person name="Maru K."/>
            <person name="Matthews C."/>
            <person name="McCusker W."/>
            <person name="McDonough S."/>
            <person name="Mehta T."/>
            <person name="Meldrim J."/>
            <person name="Meneus L."/>
            <person name="Mihai O."/>
            <person name="Mihalev A."/>
            <person name="Mihova T."/>
            <person name="Mittelman R."/>
            <person name="Mlenga V."/>
            <person name="Montmayeur A."/>
            <person name="Mulrain L."/>
            <person name="Navidi A."/>
            <person name="Naylor J."/>
            <person name="Negash T."/>
            <person name="Nguyen T."/>
            <person name="Nguyen N."/>
            <person name="Nicol R."/>
            <person name="Norbu C."/>
            <person name="Norbu N."/>
            <person name="Novod N."/>
            <person name="O'Neill B."/>
            <person name="Osman S."/>
            <person name="Markiewicz E."/>
            <person name="Oyono O.L."/>
            <person name="Patti C."/>
            <person name="Phunkhang P."/>
            <person name="Pierre F."/>
            <person name="Priest M."/>
            <person name="Raghuraman S."/>
            <person name="Rege F."/>
            <person name="Reyes R."/>
            <person name="Rise C."/>
            <person name="Rogov P."/>
            <person name="Ross K."/>
            <person name="Ryan E."/>
            <person name="Settipalli S."/>
            <person name="Shea T."/>
            <person name="Sherpa N."/>
            <person name="Shi L."/>
            <person name="Shih D."/>
            <person name="Sparrow T."/>
            <person name="Spaulding J."/>
            <person name="Stalker J."/>
            <person name="Stange-Thomann N."/>
            <person name="Stavropoulos S."/>
            <person name="Stone C."/>
            <person name="Strader C."/>
            <person name="Tesfaye S."/>
            <person name="Thomson T."/>
            <person name="Thoulutsang Y."/>
            <person name="Thoulutsang D."/>
            <person name="Topham K."/>
            <person name="Topping I."/>
            <person name="Tsamla T."/>
            <person name="Vassiliev H."/>
            <person name="Vo A."/>
            <person name="Wangchuk T."/>
            <person name="Wangdi T."/>
            <person name="Weiand M."/>
            <person name="Wilkinson J."/>
            <person name="Wilson A."/>
            <person name="Yadav S."/>
            <person name="Young G."/>
            <person name="Yu Q."/>
            <person name="Zembek L."/>
            <person name="Zhong D."/>
            <person name="Zimmer A."/>
            <person name="Zwirko Z."/>
            <person name="Jaffe D.B."/>
            <person name="Alvarez P."/>
            <person name="Brockman W."/>
            <person name="Butler J."/>
            <person name="Chin C."/>
            <person name="Gnerre S."/>
            <person name="MacCallum I."/>
            <person name="Graves J.A."/>
            <person name="Ponting C.P."/>
            <person name="Breen M."/>
            <person name="Samollow P.B."/>
            <person name="Lander E.S."/>
            <person name="Lindblad-Toh K."/>
        </authorList>
    </citation>
    <scope>NUCLEOTIDE SEQUENCE [LARGE SCALE GENOMIC DNA]</scope>
</reference>
<feature type="domain" description="N4BP1 C-terminal UBA" evidence="12">
    <location>
        <begin position="740"/>
        <end position="788"/>
    </location>
</feature>
<evidence type="ECO:0000256" key="5">
    <source>
        <dbReference type="ARBA" id="ARBA00022884"/>
    </source>
</evidence>
<evidence type="ECO:0000256" key="8">
    <source>
        <dbReference type="ARBA" id="ARBA00039336"/>
    </source>
</evidence>
<evidence type="ECO:0000256" key="1">
    <source>
        <dbReference type="ARBA" id="ARBA00004322"/>
    </source>
</evidence>
<dbReference type="GO" id="GO:0003723">
    <property type="term" value="F:RNA binding"/>
    <property type="evidence" value="ECO:0007669"/>
    <property type="project" value="UniProtKB-KW"/>
</dbReference>
<dbReference type="Pfam" id="PF23054">
    <property type="entry name" value="UBA_N4BP1_C"/>
    <property type="match status" value="1"/>
</dbReference>
<dbReference type="FunFam" id="3.40.50.11980:FF:000001">
    <property type="entry name" value="ZC3H12A isoform 1"/>
    <property type="match status" value="1"/>
</dbReference>
<feature type="domain" description="RNase NYN" evidence="9">
    <location>
        <begin position="545"/>
        <end position="635"/>
    </location>
</feature>
<dbReference type="InParanoid" id="F7DBT1"/>
<dbReference type="InterPro" id="IPR051101">
    <property type="entry name" value="ZC3H12/N4BP1_RNase_Reg"/>
</dbReference>
<dbReference type="GO" id="GO:0005634">
    <property type="term" value="C:nucleus"/>
    <property type="evidence" value="ECO:0000318"/>
    <property type="project" value="GO_Central"/>
</dbReference>
<dbReference type="GO" id="GO:0016605">
    <property type="term" value="C:PML body"/>
    <property type="evidence" value="ECO:0000318"/>
    <property type="project" value="GO_Central"/>
</dbReference>
<dbReference type="InterPro" id="IPR056631">
    <property type="entry name" value="UBA_N4BP1"/>
</dbReference>
<keyword evidence="5" id="KW-0694">RNA-binding</keyword>
<name>F7DBT1_MONDO</name>
<evidence type="ECO:0000259" key="11">
    <source>
        <dbReference type="Pfam" id="PF23053"/>
    </source>
</evidence>
<evidence type="ECO:0000313" key="13">
    <source>
        <dbReference type="Ensembl" id="ENSMODP00000016222.4"/>
    </source>
</evidence>